<name>A0AB33KFJ3_9ACTN</name>
<gene>
    <name evidence="1" type="ORF">SCMC78_20310</name>
</gene>
<dbReference type="EMBL" id="AP035884">
    <property type="protein sequence ID" value="BFP52224.1"/>
    <property type="molecule type" value="Genomic_DNA"/>
</dbReference>
<evidence type="ECO:0000313" key="1">
    <source>
        <dbReference type="EMBL" id="BFP52224.1"/>
    </source>
</evidence>
<protein>
    <submittedName>
        <fullName evidence="1">Uncharacterized protein</fullName>
    </submittedName>
</protein>
<reference evidence="1" key="1">
    <citation type="submission" date="2024-07" db="EMBL/GenBank/DDBJ databases">
        <title>Complete genome sequences of cellulolytic bacteria, Kitasatospora sp. CMC57 and Streptomyces sp. CMC78, isolated from Japanese agricultural soil.</title>
        <authorList>
            <person name="Hashimoto T."/>
            <person name="Ito M."/>
            <person name="Iwamoto M."/>
            <person name="Fukahori D."/>
            <person name="Shoda T."/>
            <person name="Sakoda M."/>
            <person name="Morohoshi T."/>
            <person name="Mitsuboshi M."/>
            <person name="Nishizawa T."/>
        </authorList>
    </citation>
    <scope>NUCLEOTIDE SEQUENCE</scope>
    <source>
        <strain evidence="1">CMC78</strain>
    </source>
</reference>
<dbReference type="KEGG" id="stcm:SCMC78_20310"/>
<proteinExistence type="predicted"/>
<dbReference type="AlphaFoldDB" id="A0AB33KFJ3"/>
<sequence>MASEAASPRAEPGAVVSIEQPLSVSVSAVTSAAANPIPDNGIFLGTTHHSSVRKSAQACGTPRTIHTMYTLGA</sequence>
<accession>A0AB33KFJ3</accession>
<organism evidence="1">
    <name type="scientific">Streptomyces sp. CMC78</name>
    <dbReference type="NCBI Taxonomy" id="3231512"/>
    <lineage>
        <taxon>Bacteria</taxon>
        <taxon>Bacillati</taxon>
        <taxon>Actinomycetota</taxon>
        <taxon>Actinomycetes</taxon>
        <taxon>Kitasatosporales</taxon>
        <taxon>Streptomycetaceae</taxon>
        <taxon>Streptomyces</taxon>
    </lineage>
</organism>